<feature type="transmembrane region" description="Helical" evidence="6">
    <location>
        <begin position="53"/>
        <end position="72"/>
    </location>
</feature>
<keyword evidence="10" id="KW-1185">Reference proteome</keyword>
<dbReference type="AlphaFoldDB" id="I1HTP6"/>
<keyword evidence="2 6" id="KW-0812">Transmembrane</keyword>
<dbReference type="PANTHER" id="PTHR31415:SF156">
    <property type="entry name" value="OS01G0864300 PROTEIN"/>
    <property type="match status" value="1"/>
</dbReference>
<reference evidence="9" key="3">
    <citation type="submission" date="2018-08" db="UniProtKB">
        <authorList>
            <consortium name="EnsemblPlants"/>
        </authorList>
    </citation>
    <scope>IDENTIFICATION</scope>
    <source>
        <strain evidence="9">cv. Bd21</strain>
    </source>
</reference>
<dbReference type="eggNOG" id="ENOG502QUR9">
    <property type="taxonomic scope" value="Eukaryota"/>
</dbReference>
<evidence type="ECO:0000313" key="9">
    <source>
        <dbReference type="EnsemblPlants" id="KQK10745"/>
    </source>
</evidence>
<feature type="compositionally biased region" description="Basic and acidic residues" evidence="5">
    <location>
        <begin position="1"/>
        <end position="10"/>
    </location>
</feature>
<evidence type="ECO:0000313" key="8">
    <source>
        <dbReference type="EMBL" id="KQK10745.1"/>
    </source>
</evidence>
<dbReference type="EnsemblPlants" id="KQK10745">
    <property type="protein sequence ID" value="KQK10745"/>
    <property type="gene ID" value="BRADI_2g55910v3"/>
</dbReference>
<evidence type="ECO:0000256" key="1">
    <source>
        <dbReference type="ARBA" id="ARBA00004167"/>
    </source>
</evidence>
<sequence>MATPEHDLDQRYYGPTIPPNDPAAGKDAKPVQRGLPCLAVADPYGLLCRAFRVLTLALIGVGIVVLVLWLAFQPDTLKATVDSANLTRFDLAASSIDGGTQTQTLRYNLTVALSVRNPNRRQAVVYRRLEAVALYGGEPFGYAWLPRMRQARKSTMVVRPSFDGQIVISPDVAGGAAAAFAREKAEGFFNVNVKLHARARLRVVIVNSVEYSPDVDCYIRVPDPGNATAVAQGFAATGCHVDIFS</sequence>
<dbReference type="HOGENOM" id="CLU_051752_2_0_1"/>
<dbReference type="PANTHER" id="PTHR31415">
    <property type="entry name" value="OS05G0367900 PROTEIN"/>
    <property type="match status" value="1"/>
</dbReference>
<feature type="region of interest" description="Disordered" evidence="5">
    <location>
        <begin position="1"/>
        <end position="28"/>
    </location>
</feature>
<dbReference type="OMA" id="QCHVDDF"/>
<keyword evidence="4 6" id="KW-0472">Membrane</keyword>
<dbReference type="GO" id="GO:0005886">
    <property type="term" value="C:plasma membrane"/>
    <property type="evidence" value="ECO:0000318"/>
    <property type="project" value="GO_Central"/>
</dbReference>
<dbReference type="InterPro" id="IPR044839">
    <property type="entry name" value="NDR1-like"/>
</dbReference>
<reference evidence="8 9" key="1">
    <citation type="journal article" date="2010" name="Nature">
        <title>Genome sequencing and analysis of the model grass Brachypodium distachyon.</title>
        <authorList>
            <consortium name="International Brachypodium Initiative"/>
        </authorList>
    </citation>
    <scope>NUCLEOTIDE SEQUENCE [LARGE SCALE GENOMIC DNA]</scope>
    <source>
        <strain evidence="8">Bd21</strain>
        <strain evidence="9">cv. Bd21</strain>
    </source>
</reference>
<protein>
    <recommendedName>
        <fullName evidence="7">Late embryogenesis abundant protein LEA-2 subgroup domain-containing protein</fullName>
    </recommendedName>
</protein>
<evidence type="ECO:0000313" key="10">
    <source>
        <dbReference type="Proteomes" id="UP000008810"/>
    </source>
</evidence>
<name>I1HTP6_BRADI</name>
<dbReference type="Gramene" id="KQK10745">
    <property type="protein sequence ID" value="KQK10745"/>
    <property type="gene ID" value="BRADI_2g55910v3"/>
</dbReference>
<dbReference type="Proteomes" id="UP000008810">
    <property type="component" value="Chromosome 2"/>
</dbReference>
<evidence type="ECO:0000256" key="3">
    <source>
        <dbReference type="ARBA" id="ARBA00022989"/>
    </source>
</evidence>
<dbReference type="STRING" id="15368.I1HTP6"/>
<evidence type="ECO:0000256" key="6">
    <source>
        <dbReference type="SAM" id="Phobius"/>
    </source>
</evidence>
<dbReference type="GeneID" id="100838467"/>
<evidence type="ECO:0000259" key="7">
    <source>
        <dbReference type="Pfam" id="PF03168"/>
    </source>
</evidence>
<dbReference type="Pfam" id="PF03168">
    <property type="entry name" value="LEA_2"/>
    <property type="match status" value="1"/>
</dbReference>
<proteinExistence type="predicted"/>
<dbReference type="RefSeq" id="XP_003567305.1">
    <property type="nucleotide sequence ID" value="XM_003567257.4"/>
</dbReference>
<dbReference type="KEGG" id="bdi:100838467"/>
<dbReference type="OrthoDB" id="1889094at2759"/>
<dbReference type="InterPro" id="IPR004864">
    <property type="entry name" value="LEA_2"/>
</dbReference>
<feature type="domain" description="Late embryogenesis abundant protein LEA-2 subgroup" evidence="7">
    <location>
        <begin position="113"/>
        <end position="217"/>
    </location>
</feature>
<evidence type="ECO:0000256" key="4">
    <source>
        <dbReference type="ARBA" id="ARBA00023136"/>
    </source>
</evidence>
<dbReference type="EMBL" id="CM000881">
    <property type="protein sequence ID" value="KQK10745.1"/>
    <property type="molecule type" value="Genomic_DNA"/>
</dbReference>
<gene>
    <name evidence="9" type="primary">LOC100838467</name>
    <name evidence="8" type="ORF">BRADI_2g55910v3</name>
</gene>
<accession>I1HTP6</accession>
<keyword evidence="3 6" id="KW-1133">Transmembrane helix</keyword>
<comment type="subcellular location">
    <subcellularLocation>
        <location evidence="1">Membrane</location>
        <topology evidence="1">Single-pass membrane protein</topology>
    </subcellularLocation>
</comment>
<dbReference type="GO" id="GO:0009506">
    <property type="term" value="C:plasmodesma"/>
    <property type="evidence" value="ECO:0000318"/>
    <property type="project" value="GO_Central"/>
</dbReference>
<reference evidence="8" key="2">
    <citation type="submission" date="2017-06" db="EMBL/GenBank/DDBJ databases">
        <title>WGS assembly of Brachypodium distachyon.</title>
        <authorList>
            <consortium name="The International Brachypodium Initiative"/>
            <person name="Lucas S."/>
            <person name="Harmon-Smith M."/>
            <person name="Lail K."/>
            <person name="Tice H."/>
            <person name="Grimwood J."/>
            <person name="Bruce D."/>
            <person name="Barry K."/>
            <person name="Shu S."/>
            <person name="Lindquist E."/>
            <person name="Wang M."/>
            <person name="Pitluck S."/>
            <person name="Vogel J.P."/>
            <person name="Garvin D.F."/>
            <person name="Mockler T.C."/>
            <person name="Schmutz J."/>
            <person name="Rokhsar D."/>
            <person name="Bevan M.W."/>
        </authorList>
    </citation>
    <scope>NUCLEOTIDE SEQUENCE</scope>
    <source>
        <strain evidence="8">Bd21</strain>
    </source>
</reference>
<evidence type="ECO:0000256" key="5">
    <source>
        <dbReference type="SAM" id="MobiDB-lite"/>
    </source>
</evidence>
<dbReference type="GO" id="GO:0098542">
    <property type="term" value="P:defense response to other organism"/>
    <property type="evidence" value="ECO:0007669"/>
    <property type="project" value="InterPro"/>
</dbReference>
<organism evidence="9">
    <name type="scientific">Brachypodium distachyon</name>
    <name type="common">Purple false brome</name>
    <name type="synonym">Trachynia distachya</name>
    <dbReference type="NCBI Taxonomy" id="15368"/>
    <lineage>
        <taxon>Eukaryota</taxon>
        <taxon>Viridiplantae</taxon>
        <taxon>Streptophyta</taxon>
        <taxon>Embryophyta</taxon>
        <taxon>Tracheophyta</taxon>
        <taxon>Spermatophyta</taxon>
        <taxon>Magnoliopsida</taxon>
        <taxon>Liliopsida</taxon>
        <taxon>Poales</taxon>
        <taxon>Poaceae</taxon>
        <taxon>BOP clade</taxon>
        <taxon>Pooideae</taxon>
        <taxon>Stipodae</taxon>
        <taxon>Brachypodieae</taxon>
        <taxon>Brachypodium</taxon>
    </lineage>
</organism>
<evidence type="ECO:0000256" key="2">
    <source>
        <dbReference type="ARBA" id="ARBA00022692"/>
    </source>
</evidence>